<keyword evidence="2" id="KW-1185">Reference proteome</keyword>
<reference evidence="1" key="1">
    <citation type="submission" date="2021-01" db="EMBL/GenBank/DDBJ databases">
        <title>Whole genome shotgun sequence of Actinoplanes cyaneus NBRC 14990.</title>
        <authorList>
            <person name="Komaki H."/>
            <person name="Tamura T."/>
        </authorList>
    </citation>
    <scope>NUCLEOTIDE SEQUENCE</scope>
    <source>
        <strain evidence="1">NBRC 14990</strain>
    </source>
</reference>
<dbReference type="AlphaFoldDB" id="A0A919M6H3"/>
<accession>A0A919M6H3</accession>
<dbReference type="RefSeq" id="WP_344818449.1">
    <property type="nucleotide sequence ID" value="NZ_BAAAUC010000008.1"/>
</dbReference>
<comment type="caution">
    <text evidence="1">The sequence shown here is derived from an EMBL/GenBank/DDBJ whole genome shotgun (WGS) entry which is preliminary data.</text>
</comment>
<dbReference type="Proteomes" id="UP000619479">
    <property type="component" value="Unassembled WGS sequence"/>
</dbReference>
<proteinExistence type="predicted"/>
<evidence type="ECO:0000313" key="1">
    <source>
        <dbReference type="EMBL" id="GID67732.1"/>
    </source>
</evidence>
<gene>
    <name evidence="1" type="ORF">Acy02nite_56130</name>
</gene>
<evidence type="ECO:0000313" key="2">
    <source>
        <dbReference type="Proteomes" id="UP000619479"/>
    </source>
</evidence>
<protein>
    <submittedName>
        <fullName evidence="1">Uncharacterized protein</fullName>
    </submittedName>
</protein>
<dbReference type="EMBL" id="BOMH01000041">
    <property type="protein sequence ID" value="GID67732.1"/>
    <property type="molecule type" value="Genomic_DNA"/>
</dbReference>
<organism evidence="1 2">
    <name type="scientific">Actinoplanes cyaneus</name>
    <dbReference type="NCBI Taxonomy" id="52696"/>
    <lineage>
        <taxon>Bacteria</taxon>
        <taxon>Bacillati</taxon>
        <taxon>Actinomycetota</taxon>
        <taxon>Actinomycetes</taxon>
        <taxon>Micromonosporales</taxon>
        <taxon>Micromonosporaceae</taxon>
        <taxon>Actinoplanes</taxon>
    </lineage>
</organism>
<sequence>MLMNSHREAVEKIARALLSTFPDFDYVYVNNVEAYGEFAPGLFFWEVVQVTVRSYLGDRDEPDWRSTLDFMEAVARSGGQEERKAVAFHFLWNLPNRGEPGHELVGELGPELTRVLDRVQHRQPVD</sequence>
<name>A0A919M6H3_9ACTN</name>